<feature type="domain" description="Ig-like" evidence="2">
    <location>
        <begin position="5"/>
        <end position="110"/>
    </location>
</feature>
<dbReference type="InterPro" id="IPR036179">
    <property type="entry name" value="Ig-like_dom_sf"/>
</dbReference>
<proteinExistence type="predicted"/>
<name>A0A8D2D3N9_SCIVU</name>
<dbReference type="OrthoDB" id="8908372at2759"/>
<dbReference type="PANTHER" id="PTHR23267">
    <property type="entry name" value="IMMUNOGLOBULIN LIGHT CHAIN"/>
    <property type="match status" value="1"/>
</dbReference>
<keyword evidence="1" id="KW-0732">Signal</keyword>
<accession>A0A8D2D3N9</accession>
<evidence type="ECO:0000256" key="1">
    <source>
        <dbReference type="SAM" id="SignalP"/>
    </source>
</evidence>
<dbReference type="InterPro" id="IPR050150">
    <property type="entry name" value="IgV_Light_Chain"/>
</dbReference>
<reference evidence="3" key="1">
    <citation type="submission" date="2025-08" db="UniProtKB">
        <authorList>
            <consortium name="Ensembl"/>
        </authorList>
    </citation>
    <scope>IDENTIFICATION</scope>
</reference>
<dbReference type="AlphaFoldDB" id="A0A8D2D3N9"/>
<dbReference type="Pfam" id="PF07686">
    <property type="entry name" value="V-set"/>
    <property type="match status" value="1"/>
</dbReference>
<feature type="signal peptide" evidence="1">
    <location>
        <begin position="1"/>
        <end position="19"/>
    </location>
</feature>
<protein>
    <recommendedName>
        <fullName evidence="2">Ig-like domain-containing protein</fullName>
    </recommendedName>
</protein>
<dbReference type="Ensembl" id="ENSSVLT00005021258.1">
    <property type="protein sequence ID" value="ENSSVLP00005019088.1"/>
    <property type="gene ID" value="ENSSVLG00005015244.1"/>
</dbReference>
<dbReference type="SUPFAM" id="SSF48726">
    <property type="entry name" value="Immunoglobulin"/>
    <property type="match status" value="1"/>
</dbReference>
<dbReference type="GeneTree" id="ENSGT00940000161640"/>
<reference evidence="3" key="2">
    <citation type="submission" date="2025-09" db="UniProtKB">
        <authorList>
            <consortium name="Ensembl"/>
        </authorList>
    </citation>
    <scope>IDENTIFICATION</scope>
</reference>
<feature type="chain" id="PRO_5034720004" description="Ig-like domain-containing protein" evidence="1">
    <location>
        <begin position="20"/>
        <end position="150"/>
    </location>
</feature>
<dbReference type="SMART" id="SM00409">
    <property type="entry name" value="IG"/>
    <property type="match status" value="1"/>
</dbReference>
<evidence type="ECO:0000313" key="4">
    <source>
        <dbReference type="Proteomes" id="UP000694564"/>
    </source>
</evidence>
<dbReference type="Proteomes" id="UP000694564">
    <property type="component" value="Chromosome 8"/>
</dbReference>
<dbReference type="SMART" id="SM00406">
    <property type="entry name" value="IGv"/>
    <property type="match status" value="1"/>
</dbReference>
<dbReference type="InterPro" id="IPR003599">
    <property type="entry name" value="Ig_sub"/>
</dbReference>
<dbReference type="PROSITE" id="PS50835">
    <property type="entry name" value="IG_LIKE"/>
    <property type="match status" value="1"/>
</dbReference>
<dbReference type="Gene3D" id="2.60.40.10">
    <property type="entry name" value="Immunoglobulins"/>
    <property type="match status" value="1"/>
</dbReference>
<dbReference type="InterPro" id="IPR013783">
    <property type="entry name" value="Ig-like_fold"/>
</dbReference>
<keyword evidence="4" id="KW-1185">Reference proteome</keyword>
<dbReference type="InterPro" id="IPR007110">
    <property type="entry name" value="Ig-like_dom"/>
</dbReference>
<evidence type="ECO:0000313" key="3">
    <source>
        <dbReference type="Ensembl" id="ENSSVLP00005019088.1"/>
    </source>
</evidence>
<sequence>MAWSPLFIILLVHCTGSWAEVVFTQPQYVSGSLGQKVTISCTRSSGDIGNNYVYWYQQHLGSSPTLLIYNYNQRPSGIPDRFSGSKDSSSNSASLTITGLKPEDEADYHCMSVSILGQVAFLNIRGLQLEDETDCYFMVLDTSNNAYTML</sequence>
<dbReference type="InterPro" id="IPR013106">
    <property type="entry name" value="Ig_V-set"/>
</dbReference>
<evidence type="ECO:0000259" key="2">
    <source>
        <dbReference type="PROSITE" id="PS50835"/>
    </source>
</evidence>
<organism evidence="3 4">
    <name type="scientific">Sciurus vulgaris</name>
    <name type="common">Eurasian red squirrel</name>
    <dbReference type="NCBI Taxonomy" id="55149"/>
    <lineage>
        <taxon>Eukaryota</taxon>
        <taxon>Metazoa</taxon>
        <taxon>Chordata</taxon>
        <taxon>Craniata</taxon>
        <taxon>Vertebrata</taxon>
        <taxon>Euteleostomi</taxon>
        <taxon>Mammalia</taxon>
        <taxon>Eutheria</taxon>
        <taxon>Euarchontoglires</taxon>
        <taxon>Glires</taxon>
        <taxon>Rodentia</taxon>
        <taxon>Sciuromorpha</taxon>
        <taxon>Sciuridae</taxon>
        <taxon>Sciurinae</taxon>
        <taxon>Sciurini</taxon>
        <taxon>Sciurus</taxon>
    </lineage>
</organism>